<dbReference type="Gramene" id="Zm00001eb038570_T001">
    <property type="protein sequence ID" value="Zm00001eb038570_P001"/>
    <property type="gene ID" value="Zm00001eb038570"/>
</dbReference>
<dbReference type="Proteomes" id="UP000007305">
    <property type="component" value="Chromosome 1"/>
</dbReference>
<dbReference type="AlphaFoldDB" id="A0A804LV10"/>
<organism evidence="1 2">
    <name type="scientific">Zea mays</name>
    <name type="common">Maize</name>
    <dbReference type="NCBI Taxonomy" id="4577"/>
    <lineage>
        <taxon>Eukaryota</taxon>
        <taxon>Viridiplantae</taxon>
        <taxon>Streptophyta</taxon>
        <taxon>Embryophyta</taxon>
        <taxon>Tracheophyta</taxon>
        <taxon>Spermatophyta</taxon>
        <taxon>Magnoliopsida</taxon>
        <taxon>Liliopsida</taxon>
        <taxon>Poales</taxon>
        <taxon>Poaceae</taxon>
        <taxon>PACMAD clade</taxon>
        <taxon>Panicoideae</taxon>
        <taxon>Andropogonodae</taxon>
        <taxon>Andropogoneae</taxon>
        <taxon>Tripsacinae</taxon>
        <taxon>Zea</taxon>
    </lineage>
</organism>
<reference evidence="2" key="1">
    <citation type="submission" date="2015-12" db="EMBL/GenBank/DDBJ databases">
        <title>Update maize B73 reference genome by single molecule sequencing technologies.</title>
        <authorList>
            <consortium name="Maize Genome Sequencing Project"/>
            <person name="Ware D."/>
        </authorList>
    </citation>
    <scope>NUCLEOTIDE SEQUENCE [LARGE SCALE GENOMIC DNA]</scope>
    <source>
        <strain evidence="2">cv. B73</strain>
    </source>
</reference>
<accession>A0A804LV10</accession>
<reference evidence="1" key="2">
    <citation type="submission" date="2019-07" db="EMBL/GenBank/DDBJ databases">
        <authorList>
            <person name="Seetharam A."/>
            <person name="Woodhouse M."/>
            <person name="Cannon E."/>
        </authorList>
    </citation>
    <scope>NUCLEOTIDE SEQUENCE [LARGE SCALE GENOMIC DNA]</scope>
    <source>
        <strain evidence="1">cv. B73</strain>
    </source>
</reference>
<sequence>MSLFLKFDSTMRNELTISQLISFHKPNNRRRLGLVKMPAKCNGWCKCQQSANIHIYHNNTLIQDLKKVAHILPVSVTRHVSALLQSPDIAGLPAEFTCKDRVNIPIEFLSSIRQLWSIPSADPTYIGHWAYPFSPRVRIANLIFGNLESIRC</sequence>
<evidence type="ECO:0000313" key="2">
    <source>
        <dbReference type="Proteomes" id="UP000007305"/>
    </source>
</evidence>
<name>A0A804LV10_MAIZE</name>
<dbReference type="InParanoid" id="A0A804LV10"/>
<protein>
    <submittedName>
        <fullName evidence="1">Uncharacterized protein</fullName>
    </submittedName>
</protein>
<proteinExistence type="predicted"/>
<evidence type="ECO:0000313" key="1">
    <source>
        <dbReference type="EnsemblPlants" id="Zm00001eb038570_P001"/>
    </source>
</evidence>
<reference evidence="1" key="3">
    <citation type="submission" date="2021-05" db="UniProtKB">
        <authorList>
            <consortium name="EnsemblPlants"/>
        </authorList>
    </citation>
    <scope>IDENTIFICATION</scope>
    <source>
        <strain evidence="1">cv. B73</strain>
    </source>
</reference>
<dbReference type="EnsemblPlants" id="Zm00001eb038570_T001">
    <property type="protein sequence ID" value="Zm00001eb038570_P001"/>
    <property type="gene ID" value="Zm00001eb038570"/>
</dbReference>
<keyword evidence="2" id="KW-1185">Reference proteome</keyword>